<reference evidence="1 2" key="1">
    <citation type="submission" date="2024-01" db="EMBL/GenBank/DDBJ databases">
        <title>Hyphobacterium bacterium isolated from marine sediment.</title>
        <authorList>
            <person name="Zhao S."/>
        </authorList>
    </citation>
    <scope>NUCLEOTIDE SEQUENCE [LARGE SCALE GENOMIC DNA]</scope>
    <source>
        <strain evidence="2">HN65</strain>
    </source>
</reference>
<evidence type="ECO:0000313" key="1">
    <source>
        <dbReference type="EMBL" id="MEE2526608.1"/>
    </source>
</evidence>
<sequence length="251" mass="26848">MRRTTEILCAGCVAVTGLCAGLAGPAVSDQPEWDPHAAVLASFENDTPPSVSSATARTATAVMSVRQAYSDDFGANRTRFVLADPPGPGEIVLEGETLTEEAFQRASFADLPEARTTTNVRLAAPVANPAGDTVVTPYAGVSLTPEGTEARVGARLRIGDGRGSDSRWYLFAAAERQALFYDANAIGRPLQAIDVTPYTVIGDAQGGVAYRVSDSTDIAFAYVRRSWAYRYGVDEWEEDEDFAAISIVSRW</sequence>
<organism evidence="1 2">
    <name type="scientific">Hyphobacterium lacteum</name>
    <dbReference type="NCBI Taxonomy" id="3116575"/>
    <lineage>
        <taxon>Bacteria</taxon>
        <taxon>Pseudomonadati</taxon>
        <taxon>Pseudomonadota</taxon>
        <taxon>Alphaproteobacteria</taxon>
        <taxon>Maricaulales</taxon>
        <taxon>Maricaulaceae</taxon>
        <taxon>Hyphobacterium</taxon>
    </lineage>
</organism>
<keyword evidence="2" id="KW-1185">Reference proteome</keyword>
<dbReference type="Proteomes" id="UP001354971">
    <property type="component" value="Unassembled WGS sequence"/>
</dbReference>
<gene>
    <name evidence="1" type="ORF">V0U79_09535</name>
</gene>
<proteinExistence type="predicted"/>
<dbReference type="EMBL" id="JAZDRP010000005">
    <property type="protein sequence ID" value="MEE2526608.1"/>
    <property type="molecule type" value="Genomic_DNA"/>
</dbReference>
<evidence type="ECO:0008006" key="3">
    <source>
        <dbReference type="Google" id="ProtNLM"/>
    </source>
</evidence>
<name>A0ABU7LRR4_9PROT</name>
<protein>
    <recommendedName>
        <fullName evidence="3">DUF2219 domain-containing protein</fullName>
    </recommendedName>
</protein>
<comment type="caution">
    <text evidence="1">The sequence shown here is derived from an EMBL/GenBank/DDBJ whole genome shotgun (WGS) entry which is preliminary data.</text>
</comment>
<dbReference type="RefSeq" id="WP_330199271.1">
    <property type="nucleotide sequence ID" value="NZ_JAZDRP010000005.1"/>
</dbReference>
<dbReference type="InterPro" id="IPR037107">
    <property type="entry name" value="Put_OMP_sf"/>
</dbReference>
<accession>A0ABU7LRR4</accession>
<dbReference type="Gene3D" id="2.40.128.140">
    <property type="entry name" value="Outer membrane protein"/>
    <property type="match status" value="1"/>
</dbReference>
<evidence type="ECO:0000313" key="2">
    <source>
        <dbReference type="Proteomes" id="UP001354971"/>
    </source>
</evidence>